<dbReference type="InterPro" id="IPR050952">
    <property type="entry name" value="TRIM-NHL_E3_ligases"/>
</dbReference>
<keyword evidence="1" id="KW-0677">Repeat</keyword>
<keyword evidence="5" id="KW-1185">Reference proteome</keyword>
<dbReference type="SUPFAM" id="SSF101898">
    <property type="entry name" value="NHL repeat"/>
    <property type="match status" value="1"/>
</dbReference>
<dbReference type="PROSITE" id="PS51125">
    <property type="entry name" value="NHL"/>
    <property type="match status" value="2"/>
</dbReference>
<keyword evidence="3" id="KW-0812">Transmembrane</keyword>
<dbReference type="Pfam" id="PF17170">
    <property type="entry name" value="DUF5128"/>
    <property type="match status" value="1"/>
</dbReference>
<protein>
    <submittedName>
        <fullName evidence="4">6-bladed beta-propeller</fullName>
    </submittedName>
</protein>
<reference evidence="4 5" key="1">
    <citation type="submission" date="2023-04" db="EMBL/GenBank/DDBJ databases">
        <authorList>
            <person name="Hsu D."/>
        </authorList>
    </citation>
    <scope>NUCLEOTIDE SEQUENCE [LARGE SCALE GENOMIC DNA]</scope>
    <source>
        <strain evidence="4 5">MK1</strain>
    </source>
</reference>
<feature type="transmembrane region" description="Helical" evidence="3">
    <location>
        <begin position="15"/>
        <end position="39"/>
    </location>
</feature>
<keyword evidence="3" id="KW-1133">Transmembrane helix</keyword>
<feature type="repeat" description="NHL" evidence="2">
    <location>
        <begin position="67"/>
        <end position="101"/>
    </location>
</feature>
<feature type="repeat" description="NHL" evidence="2">
    <location>
        <begin position="194"/>
        <end position="237"/>
    </location>
</feature>
<sequence length="330" mass="36562">MANASVQQVRGVPRWLVHLIMILIFLLGTALFLFSYLFLKSPESLLTPLTGAVDQGSRPQFMIYGTFGEGQFKKPLDVTVMNERIYVSDSNNHRIQVFDYDGNFIKRFGTQGYGEGELQFPYGIVGDGNGQLYVADLYRGNISIFDRDGNFLKYFDDGGVLDGPGDLVIKDNKLYVTDINKSQVFVFDLDGKKLLEVGESGRSPGQLLAPNGITVDDQGNMYVVDTGNGRVEIFDAQGKLVKAFNGAPQGQPSVMVNPRGIGIRGDKLYVVSNLTHIVYTFSLDGERLDESFGEMGSMDNQFILPNGLFIDDNGRIYITDTANLRVAVWQ</sequence>
<organism evidence="4 5">
    <name type="scientific">Metallumcola ferriviriculae</name>
    <dbReference type="NCBI Taxonomy" id="3039180"/>
    <lineage>
        <taxon>Bacteria</taxon>
        <taxon>Bacillati</taxon>
        <taxon>Bacillota</taxon>
        <taxon>Clostridia</taxon>
        <taxon>Neomoorellales</taxon>
        <taxon>Desulfitibacteraceae</taxon>
        <taxon>Metallumcola</taxon>
    </lineage>
</organism>
<dbReference type="PANTHER" id="PTHR24104:SF25">
    <property type="entry name" value="PROTEIN LIN-41"/>
    <property type="match status" value="1"/>
</dbReference>
<dbReference type="KEGG" id="dbc:MFMK1_002352"/>
<accession>A0AAU0UQN8</accession>
<evidence type="ECO:0000313" key="4">
    <source>
        <dbReference type="EMBL" id="WRO22521.1"/>
    </source>
</evidence>
<dbReference type="CDD" id="cd14963">
    <property type="entry name" value="NHL_like_5"/>
    <property type="match status" value="1"/>
</dbReference>
<dbReference type="Proteomes" id="UP001329915">
    <property type="component" value="Chromosome"/>
</dbReference>
<evidence type="ECO:0000256" key="3">
    <source>
        <dbReference type="SAM" id="Phobius"/>
    </source>
</evidence>
<dbReference type="EMBL" id="CP121694">
    <property type="protein sequence ID" value="WRO22521.1"/>
    <property type="molecule type" value="Genomic_DNA"/>
</dbReference>
<evidence type="ECO:0000256" key="1">
    <source>
        <dbReference type="ARBA" id="ARBA00022737"/>
    </source>
</evidence>
<evidence type="ECO:0000256" key="2">
    <source>
        <dbReference type="PROSITE-ProRule" id="PRU00504"/>
    </source>
</evidence>
<proteinExistence type="predicted"/>
<dbReference type="RefSeq" id="WP_366921930.1">
    <property type="nucleotide sequence ID" value="NZ_CP121694.1"/>
</dbReference>
<keyword evidence="3" id="KW-0472">Membrane</keyword>
<evidence type="ECO:0000313" key="5">
    <source>
        <dbReference type="Proteomes" id="UP001329915"/>
    </source>
</evidence>
<gene>
    <name evidence="4" type="ORF">MFMK1_002352</name>
</gene>
<dbReference type="AlphaFoldDB" id="A0AAU0UQN8"/>
<dbReference type="InterPro" id="IPR011042">
    <property type="entry name" value="6-blade_b-propeller_TolB-like"/>
</dbReference>
<dbReference type="InterPro" id="IPR001258">
    <property type="entry name" value="NHL_repeat"/>
</dbReference>
<name>A0AAU0UQN8_9FIRM</name>
<dbReference type="Pfam" id="PF01436">
    <property type="entry name" value="NHL"/>
    <property type="match status" value="2"/>
</dbReference>
<dbReference type="GO" id="GO:0008270">
    <property type="term" value="F:zinc ion binding"/>
    <property type="evidence" value="ECO:0007669"/>
    <property type="project" value="UniProtKB-KW"/>
</dbReference>
<dbReference type="Gene3D" id="2.120.10.30">
    <property type="entry name" value="TolB, C-terminal domain"/>
    <property type="match status" value="3"/>
</dbReference>
<dbReference type="PANTHER" id="PTHR24104">
    <property type="entry name" value="E3 UBIQUITIN-PROTEIN LIGASE NHLRC1-RELATED"/>
    <property type="match status" value="1"/>
</dbReference>